<keyword evidence="3" id="KW-0133">Cell shape</keyword>
<evidence type="ECO:0000256" key="1">
    <source>
        <dbReference type="ARBA" id="ARBA00009943"/>
    </source>
</evidence>
<keyword evidence="2" id="KW-0808">Transferase</keyword>
<dbReference type="InterPro" id="IPR003447">
    <property type="entry name" value="FEMABX"/>
</dbReference>
<evidence type="ECO:0000256" key="6">
    <source>
        <dbReference type="ARBA" id="ARBA00023316"/>
    </source>
</evidence>
<dbReference type="InterPro" id="IPR016181">
    <property type="entry name" value="Acyl_CoA_acyltransferase"/>
</dbReference>
<evidence type="ECO:0000256" key="3">
    <source>
        <dbReference type="ARBA" id="ARBA00022960"/>
    </source>
</evidence>
<dbReference type="GO" id="GO:0008360">
    <property type="term" value="P:regulation of cell shape"/>
    <property type="evidence" value="ECO:0007669"/>
    <property type="project" value="UniProtKB-KW"/>
</dbReference>
<dbReference type="SUPFAM" id="SSF55729">
    <property type="entry name" value="Acyl-CoA N-acyltransferases (Nat)"/>
    <property type="match status" value="2"/>
</dbReference>
<comment type="similarity">
    <text evidence="1">Belongs to the FemABX family.</text>
</comment>
<dbReference type="Pfam" id="PF02388">
    <property type="entry name" value="FemAB"/>
    <property type="match status" value="2"/>
</dbReference>
<dbReference type="GO" id="GO:0071555">
    <property type="term" value="P:cell wall organization"/>
    <property type="evidence" value="ECO:0007669"/>
    <property type="project" value="UniProtKB-KW"/>
</dbReference>
<comment type="caution">
    <text evidence="7">The sequence shown here is derived from an EMBL/GenBank/DDBJ whole genome shotgun (WGS) entry which is preliminary data.</text>
</comment>
<dbReference type="Proteomes" id="UP000034175">
    <property type="component" value="Unassembled WGS sequence"/>
</dbReference>
<dbReference type="GO" id="GO:0009252">
    <property type="term" value="P:peptidoglycan biosynthetic process"/>
    <property type="evidence" value="ECO:0007669"/>
    <property type="project" value="UniProtKB-KW"/>
</dbReference>
<reference evidence="7 8" key="1">
    <citation type="journal article" date="2015" name="Nature">
        <title>rRNA introns, odd ribosomes, and small enigmatic genomes across a large radiation of phyla.</title>
        <authorList>
            <person name="Brown C.T."/>
            <person name="Hug L.A."/>
            <person name="Thomas B.C."/>
            <person name="Sharon I."/>
            <person name="Castelle C.J."/>
            <person name="Singh A."/>
            <person name="Wilkins M.J."/>
            <person name="Williams K.H."/>
            <person name="Banfield J.F."/>
        </authorList>
    </citation>
    <scope>NUCLEOTIDE SEQUENCE [LARGE SCALE GENOMIC DNA]</scope>
</reference>
<evidence type="ECO:0000256" key="4">
    <source>
        <dbReference type="ARBA" id="ARBA00022984"/>
    </source>
</evidence>
<dbReference type="GO" id="GO:0016755">
    <property type="term" value="F:aminoacyltransferase activity"/>
    <property type="evidence" value="ECO:0007669"/>
    <property type="project" value="InterPro"/>
</dbReference>
<dbReference type="EMBL" id="LCMA01000002">
    <property type="protein sequence ID" value="KKU27230.1"/>
    <property type="molecule type" value="Genomic_DNA"/>
</dbReference>
<dbReference type="PANTHER" id="PTHR36174:SF1">
    <property type="entry name" value="LIPID II:GLYCINE GLYCYLTRANSFERASE"/>
    <property type="match status" value="1"/>
</dbReference>
<name>A0A0G1S206_9BACT</name>
<dbReference type="AlphaFoldDB" id="A0A0G1S206"/>
<dbReference type="PANTHER" id="PTHR36174">
    <property type="entry name" value="LIPID II:GLYCINE GLYCYLTRANSFERASE"/>
    <property type="match status" value="1"/>
</dbReference>
<evidence type="ECO:0000256" key="5">
    <source>
        <dbReference type="ARBA" id="ARBA00023315"/>
    </source>
</evidence>
<evidence type="ECO:0000313" key="8">
    <source>
        <dbReference type="Proteomes" id="UP000034175"/>
    </source>
</evidence>
<dbReference type="PROSITE" id="PS51191">
    <property type="entry name" value="FEMABX"/>
    <property type="match status" value="1"/>
</dbReference>
<keyword evidence="4" id="KW-0573">Peptidoglycan synthesis</keyword>
<evidence type="ECO:0000256" key="2">
    <source>
        <dbReference type="ARBA" id="ARBA00022679"/>
    </source>
</evidence>
<dbReference type="Gene3D" id="3.40.630.30">
    <property type="match status" value="2"/>
</dbReference>
<accession>A0A0G1S206</accession>
<gene>
    <name evidence="7" type="ORF">UX39_C0002G0009</name>
</gene>
<keyword evidence="6" id="KW-0961">Cell wall biogenesis/degradation</keyword>
<sequence length="325" mass="38263">MYLTEVSNKDEWNRFIFTIPRTPFHQTWEWGELEASRGEAVKRWQWLEGEHILAQAQMWYHKMPGGFWYAYMPRGPVFADGLGDDVKHTIARAFVHEVQKEYDPIFLLWEPFEAHSMPAELRCVRNRLPQHTIFINLEQSEDALRSALHEKWRYNIGLAQRKGVEVIFDERAEFLEHFFSLSEQTTQRNNFPVPPRAHFKQLFESPVRTILVTAQFEGRSIASNVLLAAGDTVTYLHGASGNEFRNLMAPHLLQWRGMLWAREQGFRQYDVWGVAPEGSAKEQEWTGITRFKRGFGGEMHVYPEAKKYVYRAIPHVLYSLYRREI</sequence>
<proteinExistence type="inferred from homology"/>
<organism evidence="7 8">
    <name type="scientific">Candidatus Magasanikbacteria bacterium GW2011_GWA2_46_17</name>
    <dbReference type="NCBI Taxonomy" id="1619042"/>
    <lineage>
        <taxon>Bacteria</taxon>
        <taxon>Candidatus Magasanikiibacteriota</taxon>
    </lineage>
</organism>
<evidence type="ECO:0000313" key="7">
    <source>
        <dbReference type="EMBL" id="KKU27230.1"/>
    </source>
</evidence>
<protein>
    <submittedName>
        <fullName evidence="7">Methicillin resistance protein</fullName>
    </submittedName>
</protein>
<dbReference type="InterPro" id="IPR050644">
    <property type="entry name" value="PG_Glycine_Bridge_Synth"/>
</dbReference>
<keyword evidence="5" id="KW-0012">Acyltransferase</keyword>